<dbReference type="Proteomes" id="UP000182841">
    <property type="component" value="Unassembled WGS sequence"/>
</dbReference>
<dbReference type="InterPro" id="IPR008792">
    <property type="entry name" value="PQQD"/>
</dbReference>
<evidence type="ECO:0000313" key="2">
    <source>
        <dbReference type="Proteomes" id="UP000182841"/>
    </source>
</evidence>
<proteinExistence type="predicted"/>
<sequence length="84" mass="9085">MTAVRKGVLLADTEYGTALLDQESAEYWTLNPTGALVLRTLLDGGTLEDAVRALTDQYDVSPDQARTDAEDIVDELTTAGLLTR</sequence>
<dbReference type="Gene3D" id="1.10.10.1150">
    <property type="entry name" value="Coenzyme PQQ synthesis protein D (PqqD)"/>
    <property type="match status" value="1"/>
</dbReference>
<protein>
    <submittedName>
        <fullName evidence="1">Coenzyme PQQ synthesis protein D (PqqD)</fullName>
    </submittedName>
</protein>
<evidence type="ECO:0000313" key="1">
    <source>
        <dbReference type="EMBL" id="SER81226.1"/>
    </source>
</evidence>
<dbReference type="Pfam" id="PF05402">
    <property type="entry name" value="PqqD"/>
    <property type="match status" value="1"/>
</dbReference>
<accession>A0A1H9S854</accession>
<gene>
    <name evidence="1" type="ORF">SAMN05421870_104348</name>
</gene>
<organism evidence="1 2">
    <name type="scientific">Streptomyces qinglanensis</name>
    <dbReference type="NCBI Taxonomy" id="943816"/>
    <lineage>
        <taxon>Bacteria</taxon>
        <taxon>Bacillati</taxon>
        <taxon>Actinomycetota</taxon>
        <taxon>Actinomycetes</taxon>
        <taxon>Kitasatosporales</taxon>
        <taxon>Streptomycetaceae</taxon>
        <taxon>Streptomyces</taxon>
    </lineage>
</organism>
<dbReference type="NCBIfam" id="NF033530">
    <property type="entry name" value="lasso_PqqD_Strm"/>
    <property type="match status" value="1"/>
</dbReference>
<dbReference type="RefSeq" id="WP_075000122.1">
    <property type="nucleotide sequence ID" value="NZ_FOGO01000004.1"/>
</dbReference>
<name>A0A1H9S854_9ACTN</name>
<reference evidence="2" key="1">
    <citation type="submission" date="2016-10" db="EMBL/GenBank/DDBJ databases">
        <authorList>
            <person name="Varghese N."/>
            <person name="Submissions S."/>
        </authorList>
    </citation>
    <scope>NUCLEOTIDE SEQUENCE [LARGE SCALE GENOMIC DNA]</scope>
    <source>
        <strain evidence="2">CGMCC 4.6825</strain>
    </source>
</reference>
<keyword evidence="2" id="KW-1185">Reference proteome</keyword>
<dbReference type="EMBL" id="FOGO01000004">
    <property type="protein sequence ID" value="SER81226.1"/>
    <property type="molecule type" value="Genomic_DNA"/>
</dbReference>
<dbReference type="InterPro" id="IPR041881">
    <property type="entry name" value="PqqD_sf"/>
</dbReference>
<dbReference type="AlphaFoldDB" id="A0A1H9S854"/>